<dbReference type="CDD" id="cd02440">
    <property type="entry name" value="AdoMet_MTases"/>
    <property type="match status" value="1"/>
</dbReference>
<sequence>MKYLISWILRHIPRKYIQLVAHQLLKAYSIFLKGNKVHCPICQENFSKFLPYGRLHPRENALCPSCLSLERHRLMYLFLQKETSFFQSQPKLLHIAPEYCFIDRFEKLLGDNYITADIESPLAKVKMDLHDIPFEDNTFDVVFCNHVLEHVRDDVRCMQEIRRVLKPDGFALCQSPQRLDLATTYEDASITDPKEREIHFLQDDHLRIYGRDYGTQLENSGFQVNPINMIEKIGLDESKKMALPLGEIIYLCHK</sequence>
<keyword evidence="2" id="KW-1185">Reference proteome</keyword>
<dbReference type="SUPFAM" id="SSF53335">
    <property type="entry name" value="S-adenosyl-L-methionine-dependent methyltransferases"/>
    <property type="match status" value="1"/>
</dbReference>
<dbReference type="EC" id="2.1.1.163" evidence="1"/>
<keyword evidence="1" id="KW-0808">Transferase</keyword>
<dbReference type="Gene3D" id="3.40.50.150">
    <property type="entry name" value="Vaccinia Virus protein VP39"/>
    <property type="match status" value="1"/>
</dbReference>
<evidence type="ECO:0000313" key="1">
    <source>
        <dbReference type="EMBL" id="AWL09225.1"/>
    </source>
</evidence>
<dbReference type="KEGG" id="psez:HME7025_01365"/>
<dbReference type="AlphaFoldDB" id="A0A2S2DV27"/>
<dbReference type="GO" id="GO:0043770">
    <property type="term" value="F:demethylmenaquinone methyltransferase activity"/>
    <property type="evidence" value="ECO:0007669"/>
    <property type="project" value="UniProtKB-EC"/>
</dbReference>
<dbReference type="OrthoDB" id="3896938at2"/>
<dbReference type="EMBL" id="CP029346">
    <property type="protein sequence ID" value="AWL09225.1"/>
    <property type="molecule type" value="Genomic_DNA"/>
</dbReference>
<protein>
    <submittedName>
        <fullName evidence="1">Demethylmenaquinone methyltransferase</fullName>
        <ecNumber evidence="1">2.1.1.163</ecNumber>
        <ecNumber evidence="1">2.1.1.201</ecNumber>
    </submittedName>
</protein>
<dbReference type="GO" id="GO:0008425">
    <property type="term" value="F:2-methoxy-6-polyprenyl-1,4-benzoquinol methyltransferase activity"/>
    <property type="evidence" value="ECO:0007669"/>
    <property type="project" value="UniProtKB-EC"/>
</dbReference>
<reference evidence="2" key="1">
    <citation type="submission" date="2018-05" db="EMBL/GenBank/DDBJ databases">
        <title>Pseudarcicella sp. HME7025 Genome sequencing and assembly.</title>
        <authorList>
            <person name="Kim H."/>
            <person name="Kang H."/>
            <person name="Joh K."/>
        </authorList>
    </citation>
    <scope>NUCLEOTIDE SEQUENCE [LARGE SCALE GENOMIC DNA]</scope>
    <source>
        <strain evidence="2">HME7025</strain>
    </source>
</reference>
<gene>
    <name evidence="1" type="primary">ubiE</name>
    <name evidence="1" type="ORF">HME7025_01365</name>
</gene>
<dbReference type="RefSeq" id="WP_109322924.1">
    <property type="nucleotide sequence ID" value="NZ_CP029346.1"/>
</dbReference>
<dbReference type="GO" id="GO:0032259">
    <property type="term" value="P:methylation"/>
    <property type="evidence" value="ECO:0007669"/>
    <property type="project" value="UniProtKB-KW"/>
</dbReference>
<dbReference type="InterPro" id="IPR029063">
    <property type="entry name" value="SAM-dependent_MTases_sf"/>
</dbReference>
<name>A0A2S2DV27_9BACT</name>
<dbReference type="EC" id="2.1.1.201" evidence="1"/>
<evidence type="ECO:0000313" key="2">
    <source>
        <dbReference type="Proteomes" id="UP000245468"/>
    </source>
</evidence>
<dbReference type="GO" id="GO:0008757">
    <property type="term" value="F:S-adenosylmethionine-dependent methyltransferase activity"/>
    <property type="evidence" value="ECO:0007669"/>
    <property type="project" value="InterPro"/>
</dbReference>
<dbReference type="Pfam" id="PF08241">
    <property type="entry name" value="Methyltransf_11"/>
    <property type="match status" value="1"/>
</dbReference>
<proteinExistence type="predicted"/>
<dbReference type="InterPro" id="IPR013216">
    <property type="entry name" value="Methyltransf_11"/>
</dbReference>
<dbReference type="Proteomes" id="UP000245468">
    <property type="component" value="Chromosome"/>
</dbReference>
<accession>A0A2S2DV27</accession>
<keyword evidence="1" id="KW-0489">Methyltransferase</keyword>
<organism evidence="1 2">
    <name type="scientific">Aquirufa nivalisilvae</name>
    <dbReference type="NCBI Taxonomy" id="2516557"/>
    <lineage>
        <taxon>Bacteria</taxon>
        <taxon>Pseudomonadati</taxon>
        <taxon>Bacteroidota</taxon>
        <taxon>Cytophagia</taxon>
        <taxon>Cytophagales</taxon>
        <taxon>Flectobacillaceae</taxon>
        <taxon>Aquirufa</taxon>
    </lineage>
</organism>